<feature type="transmembrane region" description="Helical" evidence="1">
    <location>
        <begin position="88"/>
        <end position="108"/>
    </location>
</feature>
<accession>A0ABN3WGD0</accession>
<evidence type="ECO:0000313" key="3">
    <source>
        <dbReference type="Proteomes" id="UP001501423"/>
    </source>
</evidence>
<keyword evidence="3" id="KW-1185">Reference proteome</keyword>
<gene>
    <name evidence="2" type="ORF">GCM10010478_10730</name>
</gene>
<organism evidence="2 3">
    <name type="scientific">Streptomyces erythrogriseus</name>
    <dbReference type="NCBI Taxonomy" id="284027"/>
    <lineage>
        <taxon>Bacteria</taxon>
        <taxon>Bacillati</taxon>
        <taxon>Actinomycetota</taxon>
        <taxon>Actinomycetes</taxon>
        <taxon>Kitasatosporales</taxon>
        <taxon>Streptomycetaceae</taxon>
        <taxon>Streptomyces</taxon>
        <taxon>Streptomyces griseoincarnatus group</taxon>
    </lineage>
</organism>
<protein>
    <submittedName>
        <fullName evidence="2">Uncharacterized protein</fullName>
    </submittedName>
</protein>
<name>A0ABN3WGD0_9ACTN</name>
<evidence type="ECO:0000256" key="1">
    <source>
        <dbReference type="SAM" id="Phobius"/>
    </source>
</evidence>
<evidence type="ECO:0000313" key="2">
    <source>
        <dbReference type="EMBL" id="GAA2913694.1"/>
    </source>
</evidence>
<dbReference type="Proteomes" id="UP001501423">
    <property type="component" value="Unassembled WGS sequence"/>
</dbReference>
<dbReference type="EMBL" id="BAAAVA010000007">
    <property type="protein sequence ID" value="GAA2913694.1"/>
    <property type="molecule type" value="Genomic_DNA"/>
</dbReference>
<sequence>MSGPQQALQFVLHLVVTVDAEPVTASLHVSLQVVRGCVPRTRGARTDTGSHVAIRADPEGECAQQWFDTGTGGDPGRTPPTRLPEGPAMVVLALLVPFLMLGVILMLGRYEDYVLPPREAEPEPGDRSMEGLRG</sequence>
<keyword evidence="1" id="KW-1133">Transmembrane helix</keyword>
<keyword evidence="1" id="KW-0472">Membrane</keyword>
<reference evidence="2 3" key="1">
    <citation type="journal article" date="2019" name="Int. J. Syst. Evol. Microbiol.">
        <title>The Global Catalogue of Microorganisms (GCM) 10K type strain sequencing project: providing services to taxonomists for standard genome sequencing and annotation.</title>
        <authorList>
            <consortium name="The Broad Institute Genomics Platform"/>
            <consortium name="The Broad Institute Genome Sequencing Center for Infectious Disease"/>
            <person name="Wu L."/>
            <person name="Ma J."/>
        </authorList>
    </citation>
    <scope>NUCLEOTIDE SEQUENCE [LARGE SCALE GENOMIC DNA]</scope>
    <source>
        <strain evidence="2 3">JCM 9650</strain>
    </source>
</reference>
<keyword evidence="1" id="KW-0812">Transmembrane</keyword>
<proteinExistence type="predicted"/>
<comment type="caution">
    <text evidence="2">The sequence shown here is derived from an EMBL/GenBank/DDBJ whole genome shotgun (WGS) entry which is preliminary data.</text>
</comment>